<comment type="caution">
    <text evidence="3">The sequence shown here is derived from an EMBL/GenBank/DDBJ whole genome shotgun (WGS) entry which is preliminary data.</text>
</comment>
<reference evidence="3" key="1">
    <citation type="submission" date="2019-10" db="EMBL/GenBank/DDBJ databases">
        <title>Conservation and host-specific expression of non-tandemly repeated heterogenous ribosome RNA gene in arbuscular mycorrhizal fungi.</title>
        <authorList>
            <person name="Maeda T."/>
            <person name="Kobayashi Y."/>
            <person name="Nakagawa T."/>
            <person name="Ezawa T."/>
            <person name="Yamaguchi K."/>
            <person name="Bino T."/>
            <person name="Nishimoto Y."/>
            <person name="Shigenobu S."/>
            <person name="Kawaguchi M."/>
        </authorList>
    </citation>
    <scope>NUCLEOTIDE SEQUENCE</scope>
    <source>
        <strain evidence="3">HR1</strain>
    </source>
</reference>
<proteinExistence type="predicted"/>
<gene>
    <name evidence="3" type="ORF">RCL2_002815600</name>
</gene>
<keyword evidence="2" id="KW-0812">Transmembrane</keyword>
<sequence length="377" mass="43352">MLRDLVKKPQKDEHNIIWYLRIIVIILFLIILIGSFAVMNIRMAKENPTISTTFSSVDAVLTPSIYLSFAYIFNISCWIYYDYKGINETSCNEYVTQPKFTGDKDYPYGGIFTPKGIKLTRYNDIGPYFVYLKVNITDPTFSNLTESFFRMNLYDSENDYDIHDIVSMNNMKNESISPFEESLFYLNKYTLTGGYLYKLGFSRKIREILGQPALSYIGLPSNYNPKPYIESSIQGVPAATLDETHLKVRISPRDFIIDDEQEQRSDTIISALGIVAAYYSSIVFIYVFLFGVESMKPWGYIHSGCCGLLPTFNEESEQPEPSEHEVPDTMSIDKRVRELEELINCLITDTRKSRRINRCNSNDSNSLNSDNTNDDSQ</sequence>
<feature type="region of interest" description="Disordered" evidence="1">
    <location>
        <begin position="358"/>
        <end position="377"/>
    </location>
</feature>
<evidence type="ECO:0000256" key="2">
    <source>
        <dbReference type="SAM" id="Phobius"/>
    </source>
</evidence>
<feature type="compositionally biased region" description="Low complexity" evidence="1">
    <location>
        <begin position="360"/>
        <end position="371"/>
    </location>
</feature>
<evidence type="ECO:0000313" key="3">
    <source>
        <dbReference type="EMBL" id="GET01759.1"/>
    </source>
</evidence>
<protein>
    <submittedName>
        <fullName evidence="3">Uncharacterized protein</fullName>
    </submittedName>
</protein>
<feature type="transmembrane region" description="Helical" evidence="2">
    <location>
        <begin position="59"/>
        <end position="81"/>
    </location>
</feature>
<evidence type="ECO:0000256" key="1">
    <source>
        <dbReference type="SAM" id="MobiDB-lite"/>
    </source>
</evidence>
<name>A0A8H3MF97_9GLOM</name>
<dbReference type="OrthoDB" id="2339353at2759"/>
<keyword evidence="2" id="KW-0472">Membrane</keyword>
<accession>A0A8H3MF97</accession>
<evidence type="ECO:0000313" key="4">
    <source>
        <dbReference type="Proteomes" id="UP000615446"/>
    </source>
</evidence>
<organism evidence="3 4">
    <name type="scientific">Rhizophagus clarus</name>
    <dbReference type="NCBI Taxonomy" id="94130"/>
    <lineage>
        <taxon>Eukaryota</taxon>
        <taxon>Fungi</taxon>
        <taxon>Fungi incertae sedis</taxon>
        <taxon>Mucoromycota</taxon>
        <taxon>Glomeromycotina</taxon>
        <taxon>Glomeromycetes</taxon>
        <taxon>Glomerales</taxon>
        <taxon>Glomeraceae</taxon>
        <taxon>Rhizophagus</taxon>
    </lineage>
</organism>
<feature type="transmembrane region" description="Helical" evidence="2">
    <location>
        <begin position="16"/>
        <end position="38"/>
    </location>
</feature>
<dbReference type="EMBL" id="BLAL01000302">
    <property type="protein sequence ID" value="GET01759.1"/>
    <property type="molecule type" value="Genomic_DNA"/>
</dbReference>
<dbReference type="Proteomes" id="UP000615446">
    <property type="component" value="Unassembled WGS sequence"/>
</dbReference>
<keyword evidence="2" id="KW-1133">Transmembrane helix</keyword>
<dbReference type="AlphaFoldDB" id="A0A8H3MF97"/>
<feature type="transmembrane region" description="Helical" evidence="2">
    <location>
        <begin position="268"/>
        <end position="292"/>
    </location>
</feature>